<reference evidence="1 2" key="1">
    <citation type="submission" date="2013-12" db="EMBL/GenBank/DDBJ databases">
        <title>Complete genome sequence of Rhizobium etli bv. mimosae IE4771.</title>
        <authorList>
            <person name="Bustos P."/>
            <person name="Santamaria R.I."/>
            <person name="Lozano L."/>
            <person name="Ormeno-Orrillo E."/>
            <person name="Rogel M.A."/>
            <person name="Romero D."/>
            <person name="Cevallos M.A."/>
            <person name="Martinez-Romero E."/>
            <person name="Gonzalez V."/>
        </authorList>
    </citation>
    <scope>NUCLEOTIDE SEQUENCE [LARGE SCALE GENOMIC DNA]</scope>
    <source>
        <strain evidence="1 2">IE4771</strain>
    </source>
</reference>
<accession>A0A060I156</accession>
<organism evidence="1 2">
    <name type="scientific">Rhizobium etli bv. mimosae str. IE4771</name>
    <dbReference type="NCBI Taxonomy" id="1432050"/>
    <lineage>
        <taxon>Bacteria</taxon>
        <taxon>Pseudomonadati</taxon>
        <taxon>Pseudomonadota</taxon>
        <taxon>Alphaproteobacteria</taxon>
        <taxon>Hyphomicrobiales</taxon>
        <taxon>Rhizobiaceae</taxon>
        <taxon>Rhizobium/Agrobacterium group</taxon>
        <taxon>Rhizobium</taxon>
    </lineage>
</organism>
<dbReference type="Proteomes" id="UP000027180">
    <property type="component" value="Chromosome"/>
</dbReference>
<sequence>MAVVLPANVYRARCRLVFALPVVLIYGVGALPSVPNITEAVHELHRNDAGGEFRR</sequence>
<dbReference type="HOGENOM" id="CLU_3029213_0_0_5"/>
<evidence type="ECO:0000313" key="2">
    <source>
        <dbReference type="Proteomes" id="UP000027180"/>
    </source>
</evidence>
<dbReference type="AlphaFoldDB" id="A0A060I156"/>
<dbReference type="EMBL" id="CP006986">
    <property type="protein sequence ID" value="AIC28933.1"/>
    <property type="molecule type" value="Genomic_DNA"/>
</dbReference>
<proteinExistence type="predicted"/>
<protein>
    <submittedName>
        <fullName evidence="1">Uncharacterized protein</fullName>
    </submittedName>
</protein>
<dbReference type="KEGG" id="rei:IE4771_CH03868"/>
<name>A0A060I156_RHIET</name>
<evidence type="ECO:0000313" key="1">
    <source>
        <dbReference type="EMBL" id="AIC28933.1"/>
    </source>
</evidence>
<gene>
    <name evidence="1" type="ORF">IE4771_CH03868</name>
</gene>